<accession>A0A939DNI4</accession>
<keyword evidence="4" id="KW-1185">Reference proteome</keyword>
<evidence type="ECO:0000313" key="3">
    <source>
        <dbReference type="EMBL" id="MBN7826053.1"/>
    </source>
</evidence>
<dbReference type="Pfam" id="PF05137">
    <property type="entry name" value="PilN"/>
    <property type="match status" value="1"/>
</dbReference>
<comment type="caution">
    <text evidence="3">The sequence shown here is derived from an EMBL/GenBank/DDBJ whole genome shotgun (WGS) entry which is preliminary data.</text>
</comment>
<keyword evidence="2" id="KW-0812">Transmembrane</keyword>
<dbReference type="EMBL" id="JAFKCV010000006">
    <property type="protein sequence ID" value="MBN7826053.1"/>
    <property type="molecule type" value="Genomic_DNA"/>
</dbReference>
<sequence length="201" mass="22984">MKNRVNLYPRELRPTYDLLTLGFALGLWLAAALIIGFWQWQMHQQWTVLQAQEQATATQLAGLRTQVKRQVQQLDREPSQALVEQIQLLQRQIAAQQEVLAMLAQRERTDKPGYASLMDDLARLHHPDIWLTHINMTDDRIQLEGGTRTAEALPQWLSLLSRGNSLTGTEFATVQLIRDEQENLGFVLSSTAADTIRESRQ</sequence>
<dbReference type="AlphaFoldDB" id="A0A939DNI4"/>
<feature type="transmembrane region" description="Helical" evidence="2">
    <location>
        <begin position="21"/>
        <end position="40"/>
    </location>
</feature>
<evidence type="ECO:0000313" key="4">
    <source>
        <dbReference type="Proteomes" id="UP000664654"/>
    </source>
</evidence>
<keyword evidence="2" id="KW-0472">Membrane</keyword>
<keyword evidence="2" id="KW-1133">Transmembrane helix</keyword>
<gene>
    <name evidence="3" type="ORF">J0A66_12515</name>
</gene>
<name>A0A939DNI4_9ALTE</name>
<keyword evidence="1" id="KW-0175">Coiled coil</keyword>
<dbReference type="InterPro" id="IPR007813">
    <property type="entry name" value="PilN"/>
</dbReference>
<dbReference type="RefSeq" id="WP_206574159.1">
    <property type="nucleotide sequence ID" value="NZ_JAFKCV010000006.1"/>
</dbReference>
<evidence type="ECO:0000256" key="1">
    <source>
        <dbReference type="SAM" id="Coils"/>
    </source>
</evidence>
<proteinExistence type="predicted"/>
<evidence type="ECO:0000256" key="2">
    <source>
        <dbReference type="SAM" id="Phobius"/>
    </source>
</evidence>
<reference evidence="3" key="1">
    <citation type="submission" date="2021-03" db="EMBL/GenBank/DDBJ databases">
        <title>novel species isolated from a fishpond in China.</title>
        <authorList>
            <person name="Lu H."/>
            <person name="Cai Z."/>
        </authorList>
    </citation>
    <scope>NUCLEOTIDE SEQUENCE</scope>
    <source>
        <strain evidence="3">JCM 30855</strain>
    </source>
</reference>
<organism evidence="3 4">
    <name type="scientific">Bowmanella dokdonensis</name>
    <dbReference type="NCBI Taxonomy" id="751969"/>
    <lineage>
        <taxon>Bacteria</taxon>
        <taxon>Pseudomonadati</taxon>
        <taxon>Pseudomonadota</taxon>
        <taxon>Gammaproteobacteria</taxon>
        <taxon>Alteromonadales</taxon>
        <taxon>Alteromonadaceae</taxon>
        <taxon>Bowmanella</taxon>
    </lineage>
</organism>
<protein>
    <submittedName>
        <fullName evidence="3">PilN domain-containing protein</fullName>
    </submittedName>
</protein>
<feature type="coiled-coil region" evidence="1">
    <location>
        <begin position="79"/>
        <end position="106"/>
    </location>
</feature>
<dbReference type="Proteomes" id="UP000664654">
    <property type="component" value="Unassembled WGS sequence"/>
</dbReference>